<feature type="compositionally biased region" description="Basic and acidic residues" evidence="2">
    <location>
        <begin position="149"/>
        <end position="161"/>
    </location>
</feature>
<feature type="compositionally biased region" description="Acidic residues" evidence="2">
    <location>
        <begin position="1545"/>
        <end position="1591"/>
    </location>
</feature>
<feature type="compositionally biased region" description="Basic and acidic residues" evidence="2">
    <location>
        <begin position="223"/>
        <end position="305"/>
    </location>
</feature>
<evidence type="ECO:0000313" key="5">
    <source>
        <dbReference type="Proteomes" id="UP001152797"/>
    </source>
</evidence>
<evidence type="ECO:0000256" key="1">
    <source>
        <dbReference type="SAM" id="Coils"/>
    </source>
</evidence>
<feature type="compositionally biased region" description="Basic and acidic residues" evidence="2">
    <location>
        <begin position="1328"/>
        <end position="1344"/>
    </location>
</feature>
<dbReference type="InterPro" id="IPR052503">
    <property type="entry name" value="S100-fused_Epidermal_Struct"/>
</dbReference>
<keyword evidence="5" id="KW-1185">Reference proteome</keyword>
<feature type="compositionally biased region" description="Basic and acidic residues" evidence="2">
    <location>
        <begin position="1408"/>
        <end position="1430"/>
    </location>
</feature>
<feature type="compositionally biased region" description="Basic and acidic residues" evidence="2">
    <location>
        <begin position="198"/>
        <end position="215"/>
    </location>
</feature>
<feature type="compositionally biased region" description="Acidic residues" evidence="2">
    <location>
        <begin position="306"/>
        <end position="352"/>
    </location>
</feature>
<keyword evidence="1" id="KW-0175">Coiled coil</keyword>
<dbReference type="PANTHER" id="PTHR22571:SF51">
    <property type="entry name" value="FILAGGRIN"/>
    <property type="match status" value="1"/>
</dbReference>
<feature type="compositionally biased region" description="Basic and acidic residues" evidence="2">
    <location>
        <begin position="119"/>
        <end position="139"/>
    </location>
</feature>
<proteinExistence type="predicted"/>
<feature type="compositionally biased region" description="Basic and acidic residues" evidence="2">
    <location>
        <begin position="1358"/>
        <end position="1378"/>
    </location>
</feature>
<feature type="compositionally biased region" description="Basic and acidic residues" evidence="2">
    <location>
        <begin position="69"/>
        <end position="105"/>
    </location>
</feature>
<comment type="caution">
    <text evidence="3">The sequence shown here is derived from an EMBL/GenBank/DDBJ whole genome shotgun (WGS) entry which is preliminary data.</text>
</comment>
<organism evidence="3">
    <name type="scientific">Cladocopium goreaui</name>
    <dbReference type="NCBI Taxonomy" id="2562237"/>
    <lineage>
        <taxon>Eukaryota</taxon>
        <taxon>Sar</taxon>
        <taxon>Alveolata</taxon>
        <taxon>Dinophyceae</taxon>
        <taxon>Suessiales</taxon>
        <taxon>Symbiodiniaceae</taxon>
        <taxon>Cladocopium</taxon>
    </lineage>
</organism>
<feature type="compositionally biased region" description="Basic and acidic residues" evidence="2">
    <location>
        <begin position="525"/>
        <end position="540"/>
    </location>
</feature>
<feature type="coiled-coil region" evidence="1">
    <location>
        <begin position="724"/>
        <end position="758"/>
    </location>
</feature>
<dbReference type="PANTHER" id="PTHR22571">
    <property type="entry name" value="FILAGGRIN-RELATED"/>
    <property type="match status" value="1"/>
</dbReference>
<name>A0A9P1GEV0_9DINO</name>
<feature type="compositionally biased region" description="Basic and acidic residues" evidence="2">
    <location>
        <begin position="488"/>
        <end position="516"/>
    </location>
</feature>
<feature type="region of interest" description="Disordered" evidence="2">
    <location>
        <begin position="1"/>
        <end position="540"/>
    </location>
</feature>
<feature type="compositionally biased region" description="Basic and acidic residues" evidence="2">
    <location>
        <begin position="1388"/>
        <end position="1400"/>
    </location>
</feature>
<feature type="region of interest" description="Disordered" evidence="2">
    <location>
        <begin position="790"/>
        <end position="833"/>
    </location>
</feature>
<feature type="compositionally biased region" description="Acidic residues" evidence="2">
    <location>
        <begin position="418"/>
        <end position="441"/>
    </location>
</feature>
<dbReference type="EMBL" id="CAMXCT010004957">
    <property type="protein sequence ID" value="CAI4010870.1"/>
    <property type="molecule type" value="Genomic_DNA"/>
</dbReference>
<feature type="compositionally biased region" description="Basic and acidic residues" evidence="2">
    <location>
        <begin position="1462"/>
        <end position="1544"/>
    </location>
</feature>
<feature type="compositionally biased region" description="Basic and acidic residues" evidence="2">
    <location>
        <begin position="1279"/>
        <end position="1288"/>
    </location>
</feature>
<feature type="compositionally biased region" description="Basic and acidic residues" evidence="2">
    <location>
        <begin position="1592"/>
        <end position="1604"/>
    </location>
</feature>
<dbReference type="EMBL" id="CAMXCT030004957">
    <property type="protein sequence ID" value="CAL4798182.1"/>
    <property type="molecule type" value="Genomic_DNA"/>
</dbReference>
<feature type="compositionally biased region" description="Basic and acidic residues" evidence="2">
    <location>
        <begin position="790"/>
        <end position="807"/>
    </location>
</feature>
<feature type="compositionally biased region" description="Basic and acidic residues" evidence="2">
    <location>
        <begin position="453"/>
        <end position="473"/>
    </location>
</feature>
<feature type="compositionally biased region" description="Acidic residues" evidence="2">
    <location>
        <begin position="366"/>
        <end position="392"/>
    </location>
</feature>
<evidence type="ECO:0000256" key="2">
    <source>
        <dbReference type="SAM" id="MobiDB-lite"/>
    </source>
</evidence>
<feature type="compositionally biased region" description="Acidic residues" evidence="2">
    <location>
        <begin position="1605"/>
        <end position="1631"/>
    </location>
</feature>
<feature type="compositionally biased region" description="Basic and acidic residues" evidence="2">
    <location>
        <begin position="353"/>
        <end position="365"/>
    </location>
</feature>
<dbReference type="Proteomes" id="UP001152797">
    <property type="component" value="Unassembled WGS sequence"/>
</dbReference>
<accession>A0A9P1GEV0</accession>
<sequence>MPAPARGRSPSAKSLKKAAKKLEANKDKFTTPPPKRTGSPGVSSVSSSSSVKRKVSFAPAPEVHGTPAKKAEEKDMKVTEAEEILKSLKDHTSKWGYDTKGKQTEQLDSSSGSEDDVEAEKKKSAPKEKKGKGNREDASSKGAKQKAKKKDEDKESKKGAEEKDEEQESEKRSGEKAVSKKGGHKAEEKAASKKKGAEKKTEEKASKKDDDEVKTSSKKKGSEKKTEEKASKKDDDEEKAASKKGAEKKTEEKASKKDDDEEKAASKKGAEKMTEEKASKKDKEQKAEEKASKAEEMASKKGAEEKAEEEDGEESSDNESNDEEASESSDDSEDEEDDKSNESDESDMEKEEESQKEKESEKAEESDKEDSDGEGSSEEESDEEKEEEAEEPAESRAPAESLALVPVGILKRPAAKTEEEDHQDEDEDDSDEEQDEEDSSGESESPATKKKKTEGTKGKIEEKSKEKGDEDKKTNKKQKKAKEEDAEEKGGTEKSKALEEAEKNLLKGDTGKEKKDKKEKKAKKEKKEKDEDKEGKVKNSTKYRKEWQDTRLKLFNDYMDCGKDFAKVEALFQTRTMEDPEFPGEDEYLFFVMVEFNIEDIRELRRITQLELTGTLDADGVKAFVEAGGCLDGKQHLALGDKMGVDGIQKMLGAVGIKNDGANGKGIKRRRNTNAAENSAPKEVVPETPLQKAAKLVEKVLKDANNCRDHAFKLRPIAMSSDLILQLKACAVKLQEAAEKLQARVKQQKNKNKHYAAIISEARFNGKVNETRSTAAERISLAKALIRAVDKPKPKARASKEPKEPNASKEATGGASPDTKDAQAKTEPVKEEEGIKLKEGIKTLFDDRWDVIQECGQWGIECFAIVPWWNAHGKLAQLGKLTLDEKVKKATEEANTAEEAAIVLKDSLTKDESAKLWSKHKTYLKGKEEEKEAHEQLGKKEKGLEVVLWFLKHKKGVFFHTETSKEASETLTKGEKWVSEHKMLQDFSKDEFEQHLASGRVKWRSDPWTPGIYQYCDQGDLTKQVQLKKKHKVTVGQEREMDDAEDEKEFMSYWGKGSLASMQEAEVAFKGQGPALTKGKGQGALTKGKGSRGSKGRGREVLAIEDGNPNDTEDDKDKKTPEEQWAECLTKAQKSKEHLRVAVGNLEEALEAASQAGRTSKQDRGHGLELAKLETEPLTKGDGEQSVLAQTLLSLWSHGMIDCRATPPALTKGKPCEKGKGFKELLPENQKFIAMVDLVAAFDAARLFPCPKEFQAMQSMPAPARGRSPSAKSLKKAAKKLEANKDKFTTPPPKRTGSPGVSSVSSSSSVKRKVSFAPAPEVHGTPAKKAEEKDMKDTKGKQTEQLDSSSGSEDDVEAEKKKSAPKEKKGKGNREDASSKGAKQKAKKKDEDKESKKGAEEKDEEQESEKRSGEKAVSKKGGHKAEEKAASKKKGAEKKTEEKASKKDDDEVKTSSKKKGSEKKTEEKASKKDDDEEKAASKKGAEKKTEEKASKKDDDEEKAASKKGAEKMTEEKASKKDKEQKAEEKASKAEEMASKKGAEEKAEEEDDEESSDNESNDEEASESSDDSEDEEDDKSNESDESDMEKEEESQKEKESEKAEESDKEDSDGEGSSEEESDEEKEEEAEEPAESRAPAESLALVPVGILKRPAAKTEEEDHQDEDEDDSDEEQDEEDSSGESESPATKKKKTEGTKGKIEEKSKEKGDEDKKTNKKQKKAKEEDAEEKGGTEKSKALEEAEKNLLKGDTGKEKKDKKEKKAKKEKKEKDEDKEGKVKNSTKYRKEWQDTRLKLFNDYMDCGKDFAKVEALFQTRTMEDPEFPGEDEYLFFVMVEFNIEDIRELRRITQLELTGTLDADGVKAFVEAGGCLDGKQHLALGDKMGADGIQKMLGAVGIKNDGANGKGIKRRRNTNAAENSAPKEAHIAYPVFIVHI</sequence>
<feature type="region of interest" description="Disordered" evidence="2">
    <location>
        <begin position="1073"/>
        <end position="1123"/>
    </location>
</feature>
<evidence type="ECO:0000313" key="3">
    <source>
        <dbReference type="EMBL" id="CAI4010870.1"/>
    </source>
</evidence>
<feature type="coiled-coil region" evidence="1">
    <location>
        <begin position="880"/>
        <end position="907"/>
    </location>
</feature>
<reference evidence="3" key="1">
    <citation type="submission" date="2022-10" db="EMBL/GenBank/DDBJ databases">
        <authorList>
            <person name="Chen Y."/>
            <person name="Dougan E. K."/>
            <person name="Chan C."/>
            <person name="Rhodes N."/>
            <person name="Thang M."/>
        </authorList>
    </citation>
    <scope>NUCLEOTIDE SEQUENCE</scope>
</reference>
<reference evidence="4 5" key="2">
    <citation type="submission" date="2024-05" db="EMBL/GenBank/DDBJ databases">
        <authorList>
            <person name="Chen Y."/>
            <person name="Shah S."/>
            <person name="Dougan E. K."/>
            <person name="Thang M."/>
            <person name="Chan C."/>
        </authorList>
    </citation>
    <scope>NUCLEOTIDE SEQUENCE [LARGE SCALE GENOMIC DNA]</scope>
</reference>
<dbReference type="EMBL" id="CAMXCT020004957">
    <property type="protein sequence ID" value="CAL1164245.1"/>
    <property type="molecule type" value="Genomic_DNA"/>
</dbReference>
<feature type="compositionally biased region" description="Basic and acidic residues" evidence="2">
    <location>
        <begin position="1764"/>
        <end position="1781"/>
    </location>
</feature>
<feature type="compositionally biased region" description="Basic and acidic residues" evidence="2">
    <location>
        <begin position="1692"/>
        <end position="1712"/>
    </location>
</feature>
<gene>
    <name evidence="3" type="ORF">C1SCF055_LOCUS36092</name>
</gene>
<feature type="compositionally biased region" description="Basic and acidic residues" evidence="2">
    <location>
        <begin position="1437"/>
        <end position="1454"/>
    </location>
</feature>
<feature type="compositionally biased region" description="Basic and acidic residues" evidence="2">
    <location>
        <begin position="1727"/>
        <end position="1755"/>
    </location>
</feature>
<feature type="compositionally biased region" description="Basic and acidic residues" evidence="2">
    <location>
        <begin position="818"/>
        <end position="833"/>
    </location>
</feature>
<feature type="region of interest" description="Disordered" evidence="2">
    <location>
        <begin position="1259"/>
        <end position="1781"/>
    </location>
</feature>
<feature type="compositionally biased region" description="Basic and acidic residues" evidence="2">
    <location>
        <begin position="169"/>
        <end position="191"/>
    </location>
</feature>
<feature type="compositionally biased region" description="Acidic residues" evidence="2">
    <location>
        <begin position="1657"/>
        <end position="1680"/>
    </location>
</feature>
<evidence type="ECO:0000313" key="4">
    <source>
        <dbReference type="EMBL" id="CAL4798182.1"/>
    </source>
</evidence>
<protein>
    <submittedName>
        <fullName evidence="3">Uncharacterized protein</fullName>
    </submittedName>
</protein>
<feature type="compositionally biased region" description="Basic and acidic residues" evidence="2">
    <location>
        <begin position="20"/>
        <end position="29"/>
    </location>
</feature>